<dbReference type="InterPro" id="IPR004046">
    <property type="entry name" value="GST_C"/>
</dbReference>
<dbReference type="Pfam" id="PF02798">
    <property type="entry name" value="GST_N"/>
    <property type="match status" value="1"/>
</dbReference>
<dbReference type="InterPro" id="IPR036282">
    <property type="entry name" value="Glutathione-S-Trfase_C_sf"/>
</dbReference>
<dbReference type="GO" id="GO:0006749">
    <property type="term" value="P:glutathione metabolic process"/>
    <property type="evidence" value="ECO:0007669"/>
    <property type="project" value="InterPro"/>
</dbReference>
<dbReference type="PANTHER" id="PTHR11260">
    <property type="entry name" value="GLUTATHIONE S-TRANSFERASE, GST, SUPERFAMILY, GST DOMAIN CONTAINING"/>
    <property type="match status" value="1"/>
</dbReference>
<dbReference type="Pfam" id="PF00043">
    <property type="entry name" value="GST_C"/>
    <property type="match status" value="1"/>
</dbReference>
<dbReference type="STRING" id="57577.A0A2K3PA06"/>
<dbReference type="Gene3D" id="3.40.30.10">
    <property type="entry name" value="Glutaredoxin"/>
    <property type="match status" value="1"/>
</dbReference>
<dbReference type="CDD" id="cd03058">
    <property type="entry name" value="GST_N_Tau"/>
    <property type="match status" value="1"/>
</dbReference>
<dbReference type="EMBL" id="ASHM01005057">
    <property type="protein sequence ID" value="PNY12123.1"/>
    <property type="molecule type" value="Genomic_DNA"/>
</dbReference>
<evidence type="ECO:0000256" key="2">
    <source>
        <dbReference type="ARBA" id="ARBA00022679"/>
    </source>
</evidence>
<accession>A0A2K3PA06</accession>
<proteinExistence type="inferred from homology"/>
<comment type="similarity">
    <text evidence="3">Belongs to the GST superfamily. Tau family.</text>
</comment>
<comment type="caution">
    <text evidence="7">The sequence shown here is derived from an EMBL/GenBank/DDBJ whole genome shotgun (WGS) entry which is preliminary data.</text>
</comment>
<evidence type="ECO:0000313" key="7">
    <source>
        <dbReference type="EMBL" id="PNY12123.1"/>
    </source>
</evidence>
<dbReference type="Gene3D" id="1.20.1050.10">
    <property type="match status" value="1"/>
</dbReference>
<sequence length="242" mass="27984">MIHKLVELVAKVKRVLQGWGVISASKEEVKLLGSVGSPFVIRVQIALKLKGIEYKYVEEKLGYLSETLLNYNPVYRMVPVFVHNGKPISESRVILEYIDETWKQNPILPNDPYQRALARFWSKFIDDKCVAAAWKSVFMPNEKERSQASKELLEALQFLENELKDKFFGGKEIGFVDIAALFIPLFQEVAEFQLFTSEKFPKLYKWSQEFYNNPIVKEIMPSKDQQFAYFKARAESLAAPSK</sequence>
<reference evidence="7 8" key="2">
    <citation type="journal article" date="2017" name="Front. Plant Sci.">
        <title>Gene Classification and Mining of Molecular Markers Useful in Red Clover (Trifolium pratense) Breeding.</title>
        <authorList>
            <person name="Istvanek J."/>
            <person name="Dluhosova J."/>
            <person name="Dluhos P."/>
            <person name="Patkova L."/>
            <person name="Nedelnik J."/>
            <person name="Repkova J."/>
        </authorList>
    </citation>
    <scope>NUCLEOTIDE SEQUENCE [LARGE SCALE GENOMIC DNA]</scope>
    <source>
        <strain evidence="8">cv. Tatra</strain>
        <tissue evidence="7">Young leaves</tissue>
    </source>
</reference>
<dbReference type="GO" id="GO:0005737">
    <property type="term" value="C:cytoplasm"/>
    <property type="evidence" value="ECO:0007669"/>
    <property type="project" value="TreeGrafter"/>
</dbReference>
<dbReference type="InterPro" id="IPR036249">
    <property type="entry name" value="Thioredoxin-like_sf"/>
</dbReference>
<feature type="domain" description="GST C-terminal" evidence="6">
    <location>
        <begin position="111"/>
        <end position="230"/>
    </location>
</feature>
<dbReference type="SUPFAM" id="SSF47616">
    <property type="entry name" value="GST C-terminal domain-like"/>
    <property type="match status" value="1"/>
</dbReference>
<dbReference type="SFLD" id="SFLDS00019">
    <property type="entry name" value="Glutathione_Transferase_(cytos"/>
    <property type="match status" value="1"/>
</dbReference>
<dbReference type="InterPro" id="IPR010987">
    <property type="entry name" value="Glutathione-S-Trfase_C-like"/>
</dbReference>
<evidence type="ECO:0000259" key="5">
    <source>
        <dbReference type="PROSITE" id="PS50404"/>
    </source>
</evidence>
<dbReference type="CDD" id="cd03185">
    <property type="entry name" value="GST_C_Tau"/>
    <property type="match status" value="1"/>
</dbReference>
<protein>
    <recommendedName>
        <fullName evidence="1">glutathione transferase</fullName>
        <ecNumber evidence="1">2.5.1.18</ecNumber>
    </recommendedName>
</protein>
<dbReference type="AlphaFoldDB" id="A0A2K3PA06"/>
<dbReference type="FunFam" id="3.40.30.10:FF:000044">
    <property type="entry name" value="Glutathione S-transferase GSTU6"/>
    <property type="match status" value="1"/>
</dbReference>
<name>A0A2K3PA06_TRIPR</name>
<dbReference type="InterPro" id="IPR045074">
    <property type="entry name" value="GST_C_Tau"/>
</dbReference>
<dbReference type="PROSITE" id="PS50405">
    <property type="entry name" value="GST_CTER"/>
    <property type="match status" value="1"/>
</dbReference>
<dbReference type="SFLD" id="SFLDG00358">
    <property type="entry name" value="Main_(cytGST)"/>
    <property type="match status" value="1"/>
</dbReference>
<dbReference type="EC" id="2.5.1.18" evidence="1"/>
<dbReference type="GO" id="GO:0004364">
    <property type="term" value="F:glutathione transferase activity"/>
    <property type="evidence" value="ECO:0007669"/>
    <property type="project" value="UniProtKB-EC"/>
</dbReference>
<dbReference type="PROSITE" id="PS50404">
    <property type="entry name" value="GST_NTER"/>
    <property type="match status" value="1"/>
</dbReference>
<gene>
    <name evidence="7" type="ORF">L195_g008746</name>
</gene>
<dbReference type="Proteomes" id="UP000236291">
    <property type="component" value="Unassembled WGS sequence"/>
</dbReference>
<evidence type="ECO:0000313" key="8">
    <source>
        <dbReference type="Proteomes" id="UP000236291"/>
    </source>
</evidence>
<dbReference type="SFLD" id="SFLDG01152">
    <property type="entry name" value="Main.3:_Omega-_and_Tau-like"/>
    <property type="match status" value="1"/>
</dbReference>
<dbReference type="FunFam" id="1.20.1050.10:FF:000012">
    <property type="entry name" value="Tau class glutathione S-transferase"/>
    <property type="match status" value="1"/>
</dbReference>
<evidence type="ECO:0000256" key="1">
    <source>
        <dbReference type="ARBA" id="ARBA00012452"/>
    </source>
</evidence>
<keyword evidence="2 7" id="KW-0808">Transferase</keyword>
<dbReference type="InterPro" id="IPR045073">
    <property type="entry name" value="Omega/Tau-like"/>
</dbReference>
<feature type="domain" description="GST N-terminal" evidence="5">
    <location>
        <begin position="27"/>
        <end position="106"/>
    </location>
</feature>
<organism evidence="7 8">
    <name type="scientific">Trifolium pratense</name>
    <name type="common">Red clover</name>
    <dbReference type="NCBI Taxonomy" id="57577"/>
    <lineage>
        <taxon>Eukaryota</taxon>
        <taxon>Viridiplantae</taxon>
        <taxon>Streptophyta</taxon>
        <taxon>Embryophyta</taxon>
        <taxon>Tracheophyta</taxon>
        <taxon>Spermatophyta</taxon>
        <taxon>Magnoliopsida</taxon>
        <taxon>eudicotyledons</taxon>
        <taxon>Gunneridae</taxon>
        <taxon>Pentapetalae</taxon>
        <taxon>rosids</taxon>
        <taxon>fabids</taxon>
        <taxon>Fabales</taxon>
        <taxon>Fabaceae</taxon>
        <taxon>Papilionoideae</taxon>
        <taxon>50 kb inversion clade</taxon>
        <taxon>NPAAA clade</taxon>
        <taxon>Hologalegina</taxon>
        <taxon>IRL clade</taxon>
        <taxon>Trifolieae</taxon>
        <taxon>Trifolium</taxon>
    </lineage>
</organism>
<evidence type="ECO:0000256" key="3">
    <source>
        <dbReference type="ARBA" id="ARBA00025743"/>
    </source>
</evidence>
<dbReference type="SUPFAM" id="SSF52833">
    <property type="entry name" value="Thioredoxin-like"/>
    <property type="match status" value="1"/>
</dbReference>
<dbReference type="PANTHER" id="PTHR11260:SF719">
    <property type="entry name" value="GLUTATHIONE S-TRANSFERASE-RELATED"/>
    <property type="match status" value="1"/>
</dbReference>
<reference evidence="7 8" key="1">
    <citation type="journal article" date="2014" name="Am. J. Bot.">
        <title>Genome assembly and annotation for red clover (Trifolium pratense; Fabaceae).</title>
        <authorList>
            <person name="Istvanek J."/>
            <person name="Jaros M."/>
            <person name="Krenek A."/>
            <person name="Repkova J."/>
        </authorList>
    </citation>
    <scope>NUCLEOTIDE SEQUENCE [LARGE SCALE GENOMIC DNA]</scope>
    <source>
        <strain evidence="8">cv. Tatra</strain>
        <tissue evidence="7">Young leaves</tissue>
    </source>
</reference>
<dbReference type="InterPro" id="IPR040079">
    <property type="entry name" value="Glutathione_S-Trfase"/>
</dbReference>
<evidence type="ECO:0000256" key="4">
    <source>
        <dbReference type="ARBA" id="ARBA00047960"/>
    </source>
</evidence>
<dbReference type="InterPro" id="IPR004045">
    <property type="entry name" value="Glutathione_S-Trfase_N"/>
</dbReference>
<comment type="catalytic activity">
    <reaction evidence="4">
        <text>RX + glutathione = an S-substituted glutathione + a halide anion + H(+)</text>
        <dbReference type="Rhea" id="RHEA:16437"/>
        <dbReference type="ChEBI" id="CHEBI:15378"/>
        <dbReference type="ChEBI" id="CHEBI:16042"/>
        <dbReference type="ChEBI" id="CHEBI:17792"/>
        <dbReference type="ChEBI" id="CHEBI:57925"/>
        <dbReference type="ChEBI" id="CHEBI:90779"/>
        <dbReference type="EC" id="2.5.1.18"/>
    </reaction>
</comment>
<evidence type="ECO:0000259" key="6">
    <source>
        <dbReference type="PROSITE" id="PS50405"/>
    </source>
</evidence>